<feature type="domain" description="Integrase catalytic" evidence="8">
    <location>
        <begin position="343"/>
        <end position="500"/>
    </location>
</feature>
<evidence type="ECO:0000256" key="3">
    <source>
        <dbReference type="ARBA" id="ARBA00022695"/>
    </source>
</evidence>
<dbReference type="Pfam" id="PF17917">
    <property type="entry name" value="RT_RNaseH"/>
    <property type="match status" value="1"/>
</dbReference>
<protein>
    <recommendedName>
        <fullName evidence="1">RNA-directed DNA polymerase</fullName>
        <ecNumber evidence="1">2.7.7.49</ecNumber>
    </recommendedName>
</protein>
<dbReference type="Gene3D" id="1.10.340.70">
    <property type="match status" value="1"/>
</dbReference>
<dbReference type="GO" id="GO:0003964">
    <property type="term" value="F:RNA-directed DNA polymerase activity"/>
    <property type="evidence" value="ECO:0007669"/>
    <property type="project" value="UniProtKB-KW"/>
</dbReference>
<keyword evidence="10" id="KW-1185">Reference proteome</keyword>
<dbReference type="EC" id="2.7.7.49" evidence="1"/>
<evidence type="ECO:0000256" key="7">
    <source>
        <dbReference type="ARBA" id="ARBA00022918"/>
    </source>
</evidence>
<dbReference type="CDD" id="cd09274">
    <property type="entry name" value="RNase_HI_RT_Ty3"/>
    <property type="match status" value="1"/>
</dbReference>
<dbReference type="FunFam" id="3.10.20.370:FF:000001">
    <property type="entry name" value="Retrovirus-related Pol polyprotein from transposon 17.6-like protein"/>
    <property type="match status" value="1"/>
</dbReference>
<keyword evidence="2" id="KW-0808">Transferase</keyword>
<gene>
    <name evidence="9" type="primary">jg1094</name>
    <name evidence="9" type="ORF">PAEG_LOCUS1152</name>
</gene>
<dbReference type="PROSITE" id="PS50994">
    <property type="entry name" value="INTEGRASE"/>
    <property type="match status" value="1"/>
</dbReference>
<evidence type="ECO:0000256" key="5">
    <source>
        <dbReference type="ARBA" id="ARBA00022759"/>
    </source>
</evidence>
<evidence type="ECO:0000256" key="1">
    <source>
        <dbReference type="ARBA" id="ARBA00012493"/>
    </source>
</evidence>
<dbReference type="Proteomes" id="UP000838756">
    <property type="component" value="Unassembled WGS sequence"/>
</dbReference>
<evidence type="ECO:0000259" key="8">
    <source>
        <dbReference type="PROSITE" id="PS50994"/>
    </source>
</evidence>
<dbReference type="Gene3D" id="3.30.70.270">
    <property type="match status" value="1"/>
</dbReference>
<dbReference type="AlphaFoldDB" id="A0A8S4QDK0"/>
<name>A0A8S4QDK0_9NEOP</name>
<evidence type="ECO:0000256" key="4">
    <source>
        <dbReference type="ARBA" id="ARBA00022722"/>
    </source>
</evidence>
<dbReference type="SUPFAM" id="SSF56672">
    <property type="entry name" value="DNA/RNA polymerases"/>
    <property type="match status" value="1"/>
</dbReference>
<dbReference type="SUPFAM" id="SSF53098">
    <property type="entry name" value="Ribonuclease H-like"/>
    <property type="match status" value="1"/>
</dbReference>
<keyword evidence="5" id="KW-0255">Endonuclease</keyword>
<organism evidence="9 10">
    <name type="scientific">Pararge aegeria aegeria</name>
    <dbReference type="NCBI Taxonomy" id="348720"/>
    <lineage>
        <taxon>Eukaryota</taxon>
        <taxon>Metazoa</taxon>
        <taxon>Ecdysozoa</taxon>
        <taxon>Arthropoda</taxon>
        <taxon>Hexapoda</taxon>
        <taxon>Insecta</taxon>
        <taxon>Pterygota</taxon>
        <taxon>Neoptera</taxon>
        <taxon>Endopterygota</taxon>
        <taxon>Lepidoptera</taxon>
        <taxon>Glossata</taxon>
        <taxon>Ditrysia</taxon>
        <taxon>Papilionoidea</taxon>
        <taxon>Nymphalidae</taxon>
        <taxon>Satyrinae</taxon>
        <taxon>Satyrini</taxon>
        <taxon>Parargina</taxon>
        <taxon>Pararge</taxon>
    </lineage>
</organism>
<comment type="caution">
    <text evidence="9">The sequence shown here is derived from an EMBL/GenBank/DDBJ whole genome shotgun (WGS) entry which is preliminary data.</text>
</comment>
<evidence type="ECO:0000313" key="10">
    <source>
        <dbReference type="Proteomes" id="UP000838756"/>
    </source>
</evidence>
<dbReference type="InterPro" id="IPR043502">
    <property type="entry name" value="DNA/RNA_pol_sf"/>
</dbReference>
<feature type="non-terminal residue" evidence="9">
    <location>
        <position position="1"/>
    </location>
</feature>
<keyword evidence="7" id="KW-0695">RNA-directed DNA polymerase</keyword>
<dbReference type="InterPro" id="IPR001584">
    <property type="entry name" value="Integrase_cat-core"/>
</dbReference>
<dbReference type="GO" id="GO:0003676">
    <property type="term" value="F:nucleic acid binding"/>
    <property type="evidence" value="ECO:0007669"/>
    <property type="project" value="InterPro"/>
</dbReference>
<dbReference type="PANTHER" id="PTHR37984">
    <property type="entry name" value="PROTEIN CBG26694"/>
    <property type="match status" value="1"/>
</dbReference>
<dbReference type="InterPro" id="IPR036397">
    <property type="entry name" value="RNaseH_sf"/>
</dbReference>
<feature type="non-terminal residue" evidence="9">
    <location>
        <position position="632"/>
    </location>
</feature>
<dbReference type="PANTHER" id="PTHR37984:SF5">
    <property type="entry name" value="PROTEIN NYNRIN-LIKE"/>
    <property type="match status" value="1"/>
</dbReference>
<dbReference type="EMBL" id="CAKXAJ010003915">
    <property type="protein sequence ID" value="CAH2208553.1"/>
    <property type="molecule type" value="Genomic_DNA"/>
</dbReference>
<dbReference type="GO" id="GO:0015074">
    <property type="term" value="P:DNA integration"/>
    <property type="evidence" value="ECO:0007669"/>
    <property type="project" value="InterPro"/>
</dbReference>
<dbReference type="FunFam" id="3.30.70.270:FF:000063">
    <property type="entry name" value="Zinc knuckle domaincontaining protein"/>
    <property type="match status" value="1"/>
</dbReference>
<keyword evidence="4" id="KW-0540">Nuclease</keyword>
<evidence type="ECO:0000256" key="2">
    <source>
        <dbReference type="ARBA" id="ARBA00022679"/>
    </source>
</evidence>
<dbReference type="InterPro" id="IPR041588">
    <property type="entry name" value="Integrase_H2C2"/>
</dbReference>
<dbReference type="Pfam" id="PF17921">
    <property type="entry name" value="Integrase_H2C2"/>
    <property type="match status" value="1"/>
</dbReference>
<dbReference type="GO" id="GO:0042575">
    <property type="term" value="C:DNA polymerase complex"/>
    <property type="evidence" value="ECO:0007669"/>
    <property type="project" value="UniProtKB-ARBA"/>
</dbReference>
<keyword evidence="6" id="KW-0378">Hydrolase</keyword>
<reference evidence="9" key="1">
    <citation type="submission" date="2022-03" db="EMBL/GenBank/DDBJ databases">
        <authorList>
            <person name="Lindestad O."/>
        </authorList>
    </citation>
    <scope>NUCLEOTIDE SEQUENCE</scope>
</reference>
<keyword evidence="3" id="KW-0548">Nucleotidyltransferase</keyword>
<dbReference type="InterPro" id="IPR050951">
    <property type="entry name" value="Retrovirus_Pol_polyprotein"/>
</dbReference>
<dbReference type="GO" id="GO:0016787">
    <property type="term" value="F:hydrolase activity"/>
    <property type="evidence" value="ECO:0007669"/>
    <property type="project" value="UniProtKB-KW"/>
</dbReference>
<dbReference type="Pfam" id="PF00665">
    <property type="entry name" value="rve"/>
    <property type="match status" value="1"/>
</dbReference>
<accession>A0A8S4QDK0</accession>
<dbReference type="OrthoDB" id="417598at2759"/>
<dbReference type="InterPro" id="IPR012337">
    <property type="entry name" value="RNaseH-like_sf"/>
</dbReference>
<dbReference type="InterPro" id="IPR041373">
    <property type="entry name" value="RT_RNaseH"/>
</dbReference>
<evidence type="ECO:0000313" key="9">
    <source>
        <dbReference type="EMBL" id="CAH2208553.1"/>
    </source>
</evidence>
<proteinExistence type="predicted"/>
<evidence type="ECO:0000256" key="6">
    <source>
        <dbReference type="ARBA" id="ARBA00022801"/>
    </source>
</evidence>
<dbReference type="Gene3D" id="3.30.420.10">
    <property type="entry name" value="Ribonuclease H-like superfamily/Ribonuclease H"/>
    <property type="match status" value="1"/>
</dbReference>
<sequence>PSPRKVEALAKTPPPGNVKQVRQFLGLAGYFRRYIKDFATKTRCIAYLTRKGVSFHWRDEQEKVRQDLIRHLTSEPILAIFDHKLPTEVHTDASSIGYGAVLLQTQRDGKKHVVTYFSKVTQGAESKYHSYELETLAVVKALQSFRHYLVGLKFVVVTDCNALKSTERKKDLVPRVARWWIYLQDFDFTIEYRKGIMMPHVDYLSRNPPLLVNQVIRPRNWAQIAQAADGETQNLLEKLQQGSLDSSRYVAKHDLLYYRYKPVGEEPRLLCYVPKGHRLSLLRVFHDEHEHVGVDKTVDLILKHFWFPSLRQFVSKYVAHCLICISKKRVPRSPQQYITSWEKPDVPFNTVHVDALGPLPPSNGFKFVLLIVDAFTKYCLLYPMRRQDVVELKRIITQAVSLFGVPTLMVTDKGRMFESNEFVTWTNDLGCDLHHITPEMHQANGQVERYVRTVLNMIRIEVNHKGSTWSEVLWKLQLVLNITKQKSTRNSPLNLLIGTEATTPVIRGLIRDLATENARPNREALREITRHRTRQLLRENQGRQDEYANRHRHPPRQYAVGDFVFVIKFSQSTGKLDPGMRGPYRVVGALPSGRYELKLLSGSYGKTTQAAAQYMVPWRGEWCPETCAAFFG</sequence>
<dbReference type="InterPro" id="IPR043128">
    <property type="entry name" value="Rev_trsase/Diguanyl_cyclase"/>
</dbReference>
<dbReference type="GO" id="GO:0004519">
    <property type="term" value="F:endonuclease activity"/>
    <property type="evidence" value="ECO:0007669"/>
    <property type="project" value="UniProtKB-KW"/>
</dbReference>